<reference evidence="2 3" key="1">
    <citation type="submission" date="2024-08" db="EMBL/GenBank/DDBJ databases">
        <authorList>
            <person name="Lu H."/>
        </authorList>
    </citation>
    <scope>NUCLEOTIDE SEQUENCE [LARGE SCALE GENOMIC DNA]</scope>
    <source>
        <strain evidence="2 3">LYH14W</strain>
    </source>
</reference>
<keyword evidence="3" id="KW-1185">Reference proteome</keyword>
<keyword evidence="1" id="KW-0472">Membrane</keyword>
<evidence type="ECO:0000313" key="3">
    <source>
        <dbReference type="Proteomes" id="UP001606210"/>
    </source>
</evidence>
<name>A0ABW7F6A2_9BURK</name>
<feature type="transmembrane region" description="Helical" evidence="1">
    <location>
        <begin position="269"/>
        <end position="290"/>
    </location>
</feature>
<feature type="transmembrane region" description="Helical" evidence="1">
    <location>
        <begin position="410"/>
        <end position="433"/>
    </location>
</feature>
<feature type="transmembrane region" description="Helical" evidence="1">
    <location>
        <begin position="232"/>
        <end position="249"/>
    </location>
</feature>
<organism evidence="2 3">
    <name type="scientific">Pelomonas parva</name>
    <dbReference type="NCBI Taxonomy" id="3299032"/>
    <lineage>
        <taxon>Bacteria</taxon>
        <taxon>Pseudomonadati</taxon>
        <taxon>Pseudomonadota</taxon>
        <taxon>Betaproteobacteria</taxon>
        <taxon>Burkholderiales</taxon>
        <taxon>Sphaerotilaceae</taxon>
        <taxon>Roseateles</taxon>
    </lineage>
</organism>
<feature type="transmembrane region" description="Helical" evidence="1">
    <location>
        <begin position="179"/>
        <end position="197"/>
    </location>
</feature>
<protein>
    <recommendedName>
        <fullName evidence="4">O-antigen ligase domain-containing protein</fullName>
    </recommendedName>
</protein>
<gene>
    <name evidence="2" type="ORF">ACG00Y_19610</name>
</gene>
<keyword evidence="1" id="KW-1133">Transmembrane helix</keyword>
<dbReference type="EMBL" id="JBIGHV010000007">
    <property type="protein sequence ID" value="MFG6432138.1"/>
    <property type="molecule type" value="Genomic_DNA"/>
</dbReference>
<evidence type="ECO:0000256" key="1">
    <source>
        <dbReference type="SAM" id="Phobius"/>
    </source>
</evidence>
<proteinExistence type="predicted"/>
<accession>A0ABW7F6A2</accession>
<feature type="transmembrane region" description="Helical" evidence="1">
    <location>
        <begin position="454"/>
        <end position="471"/>
    </location>
</feature>
<evidence type="ECO:0008006" key="4">
    <source>
        <dbReference type="Google" id="ProtNLM"/>
    </source>
</evidence>
<keyword evidence="1" id="KW-0812">Transmembrane</keyword>
<feature type="transmembrane region" description="Helical" evidence="1">
    <location>
        <begin position="122"/>
        <end position="145"/>
    </location>
</feature>
<comment type="caution">
    <text evidence="2">The sequence shown here is derived from an EMBL/GenBank/DDBJ whole genome shotgun (WGS) entry which is preliminary data.</text>
</comment>
<feature type="transmembrane region" description="Helical" evidence="1">
    <location>
        <begin position="477"/>
        <end position="494"/>
    </location>
</feature>
<dbReference type="Proteomes" id="UP001606210">
    <property type="component" value="Unassembled WGS sequence"/>
</dbReference>
<feature type="transmembrane region" description="Helical" evidence="1">
    <location>
        <begin position="12"/>
        <end position="34"/>
    </location>
</feature>
<evidence type="ECO:0000313" key="2">
    <source>
        <dbReference type="EMBL" id="MFG6432138.1"/>
    </source>
</evidence>
<dbReference type="RefSeq" id="WP_394481764.1">
    <property type="nucleotide sequence ID" value="NZ_JBIGHV010000007.1"/>
</dbReference>
<feature type="transmembrane region" description="Helical" evidence="1">
    <location>
        <begin position="299"/>
        <end position="319"/>
    </location>
</feature>
<sequence>MMLTRRTARSQVSVLPWLLGLPLLVLVGIAVALAPPYATALVLGLGLLGVALLMPFNALLLACLVTAAVIGGSAEYFLGMGQANWLPFMLAMLLALKGFMLTQLQPGAGRPLAGQRLDRIGWAWFGLPAVVYVFTLIASSVSNAIPLSQAMAAMKNYLLMWGVLVAVIYHHDMARASTLIWRAFVVIGLLQLPVALYQRFFVASGLANTSASLSFDAINGTFGGGLLGGRSGALAMFICIVLGYLLILWRDRRLGGLSFAGLAMLLLPTLFLIEVKAVVVWLPLVAVLVFSQQLRRRPLLFVFGVLGSLALVVGVIAVYRMSFYSHSSGMSLLEFFTSQIQYVYDPNRFNPETRELGRASVLAHWWREAGSHGGVVNWLFGFGPGASRGVSTVAVGTIAKLYPFYIDLSAAAALLWDVGVVGFVAFCSMLLLGAIECWRMSKRVALPLALRQQYEASGIALLLILSSVIYVRDVIDGTIVQFLIFFMLGTLVFGRRLLSMTKASSVAVSQRLQRG</sequence>
<feature type="transmembrane region" description="Helical" evidence="1">
    <location>
        <begin position="40"/>
        <end position="71"/>
    </location>
</feature>
<feature type="transmembrane region" description="Helical" evidence="1">
    <location>
        <begin position="83"/>
        <end position="102"/>
    </location>
</feature>